<dbReference type="Gene3D" id="3.40.190.290">
    <property type="match status" value="1"/>
</dbReference>
<name>A0ABW2JTE0_9ACTN</name>
<keyword evidence="2" id="KW-0805">Transcription regulation</keyword>
<dbReference type="SUPFAM" id="SSF53850">
    <property type="entry name" value="Periplasmic binding protein-like II"/>
    <property type="match status" value="1"/>
</dbReference>
<dbReference type="PANTHER" id="PTHR30346:SF29">
    <property type="entry name" value="LYSR SUBSTRATE-BINDING"/>
    <property type="match status" value="1"/>
</dbReference>
<dbReference type="InterPro" id="IPR036388">
    <property type="entry name" value="WH-like_DNA-bd_sf"/>
</dbReference>
<sequence length="305" mass="32497">MTSLQQFRTLHFVERFGGIHAAAKALHLSPSAVSQQIKSLSSSCGFELVEPDGRGIRFTENGRSVADVARQITELWERSVSQSRRDGGQPRETRRKVRLGAFPSAMARAVLPAMRGEVLPVDFELYEADPAEGRELVESGDLDAAVSVGEAGDALDARLRAVPLRHDPFALVGPAPLLSSVAAAAAGALSGVPWVLPRAGSDDDRLVSVHFARHGIVPRVVGRTDDWNLAQSMCAALDAVAYVPSSALVLRPDLGRALEAAGIAAPSRTIVLVGRPAVAALPWFGLLQQRLRRVYARTAGPAHTS</sequence>
<evidence type="ECO:0000256" key="3">
    <source>
        <dbReference type="ARBA" id="ARBA00023125"/>
    </source>
</evidence>
<dbReference type="Pfam" id="PF00126">
    <property type="entry name" value="HTH_1"/>
    <property type="match status" value="1"/>
</dbReference>
<evidence type="ECO:0000259" key="5">
    <source>
        <dbReference type="PROSITE" id="PS50931"/>
    </source>
</evidence>
<keyword evidence="3" id="KW-0238">DNA-binding</keyword>
<feature type="domain" description="HTH lysR-type" evidence="5">
    <location>
        <begin position="1"/>
        <end position="59"/>
    </location>
</feature>
<reference evidence="7" key="1">
    <citation type="journal article" date="2019" name="Int. J. Syst. Evol. Microbiol.">
        <title>The Global Catalogue of Microorganisms (GCM) 10K type strain sequencing project: providing services to taxonomists for standard genome sequencing and annotation.</title>
        <authorList>
            <consortium name="The Broad Institute Genomics Platform"/>
            <consortium name="The Broad Institute Genome Sequencing Center for Infectious Disease"/>
            <person name="Wu L."/>
            <person name="Ma J."/>
        </authorList>
    </citation>
    <scope>NUCLEOTIDE SEQUENCE [LARGE SCALE GENOMIC DNA]</scope>
    <source>
        <strain evidence="7">SYNS20</strain>
    </source>
</reference>
<dbReference type="PROSITE" id="PS50931">
    <property type="entry name" value="HTH_LYSR"/>
    <property type="match status" value="1"/>
</dbReference>
<evidence type="ECO:0000313" key="6">
    <source>
        <dbReference type="EMBL" id="MFC7309253.1"/>
    </source>
</evidence>
<evidence type="ECO:0000256" key="1">
    <source>
        <dbReference type="ARBA" id="ARBA00009437"/>
    </source>
</evidence>
<dbReference type="RefSeq" id="WP_381838003.1">
    <property type="nucleotide sequence ID" value="NZ_JBHTCF010000020.1"/>
</dbReference>
<proteinExistence type="inferred from homology"/>
<keyword evidence="7" id="KW-1185">Reference proteome</keyword>
<evidence type="ECO:0000256" key="4">
    <source>
        <dbReference type="ARBA" id="ARBA00023163"/>
    </source>
</evidence>
<dbReference type="InterPro" id="IPR000847">
    <property type="entry name" value="LysR_HTH_N"/>
</dbReference>
<dbReference type="Proteomes" id="UP001596523">
    <property type="component" value="Unassembled WGS sequence"/>
</dbReference>
<organism evidence="6 7">
    <name type="scientific">Streptomyces monticola</name>
    <dbReference type="NCBI Taxonomy" id="2666263"/>
    <lineage>
        <taxon>Bacteria</taxon>
        <taxon>Bacillati</taxon>
        <taxon>Actinomycetota</taxon>
        <taxon>Actinomycetes</taxon>
        <taxon>Kitasatosporales</taxon>
        <taxon>Streptomycetaceae</taxon>
        <taxon>Streptomyces</taxon>
    </lineage>
</organism>
<dbReference type="Pfam" id="PF03466">
    <property type="entry name" value="LysR_substrate"/>
    <property type="match status" value="1"/>
</dbReference>
<comment type="caution">
    <text evidence="6">The sequence shown here is derived from an EMBL/GenBank/DDBJ whole genome shotgun (WGS) entry which is preliminary data.</text>
</comment>
<evidence type="ECO:0000256" key="2">
    <source>
        <dbReference type="ARBA" id="ARBA00023015"/>
    </source>
</evidence>
<accession>A0ABW2JTE0</accession>
<keyword evidence="4" id="KW-0804">Transcription</keyword>
<dbReference type="CDD" id="cd05466">
    <property type="entry name" value="PBP2_LTTR_substrate"/>
    <property type="match status" value="1"/>
</dbReference>
<dbReference type="InterPro" id="IPR005119">
    <property type="entry name" value="LysR_subst-bd"/>
</dbReference>
<comment type="similarity">
    <text evidence="1">Belongs to the LysR transcriptional regulatory family.</text>
</comment>
<dbReference type="PANTHER" id="PTHR30346">
    <property type="entry name" value="TRANSCRIPTIONAL DUAL REGULATOR HCAR-RELATED"/>
    <property type="match status" value="1"/>
</dbReference>
<dbReference type="SUPFAM" id="SSF46785">
    <property type="entry name" value="Winged helix' DNA-binding domain"/>
    <property type="match status" value="1"/>
</dbReference>
<evidence type="ECO:0000313" key="7">
    <source>
        <dbReference type="Proteomes" id="UP001596523"/>
    </source>
</evidence>
<protein>
    <submittedName>
        <fullName evidence="6">LysR family transcriptional regulator</fullName>
    </submittedName>
</protein>
<dbReference type="EMBL" id="JBHTCF010000020">
    <property type="protein sequence ID" value="MFC7309253.1"/>
    <property type="molecule type" value="Genomic_DNA"/>
</dbReference>
<dbReference type="InterPro" id="IPR036390">
    <property type="entry name" value="WH_DNA-bd_sf"/>
</dbReference>
<dbReference type="Gene3D" id="1.10.10.10">
    <property type="entry name" value="Winged helix-like DNA-binding domain superfamily/Winged helix DNA-binding domain"/>
    <property type="match status" value="1"/>
</dbReference>
<gene>
    <name evidence="6" type="ORF">ACFQVC_34225</name>
</gene>